<reference evidence="1 2" key="1">
    <citation type="journal article" date="2024" name="G3 (Bethesda)">
        <title>Genome assembly of Hibiscus sabdariffa L. provides insights into metabolisms of medicinal natural products.</title>
        <authorList>
            <person name="Kim T."/>
        </authorList>
    </citation>
    <scope>NUCLEOTIDE SEQUENCE [LARGE SCALE GENOMIC DNA]</scope>
    <source>
        <strain evidence="1">TK-2024</strain>
        <tissue evidence="1">Old leaves</tissue>
    </source>
</reference>
<evidence type="ECO:0000313" key="2">
    <source>
        <dbReference type="Proteomes" id="UP001472677"/>
    </source>
</evidence>
<organism evidence="1 2">
    <name type="scientific">Hibiscus sabdariffa</name>
    <name type="common">roselle</name>
    <dbReference type="NCBI Taxonomy" id="183260"/>
    <lineage>
        <taxon>Eukaryota</taxon>
        <taxon>Viridiplantae</taxon>
        <taxon>Streptophyta</taxon>
        <taxon>Embryophyta</taxon>
        <taxon>Tracheophyta</taxon>
        <taxon>Spermatophyta</taxon>
        <taxon>Magnoliopsida</taxon>
        <taxon>eudicotyledons</taxon>
        <taxon>Gunneridae</taxon>
        <taxon>Pentapetalae</taxon>
        <taxon>rosids</taxon>
        <taxon>malvids</taxon>
        <taxon>Malvales</taxon>
        <taxon>Malvaceae</taxon>
        <taxon>Malvoideae</taxon>
        <taxon>Hibiscus</taxon>
    </lineage>
</organism>
<dbReference type="Proteomes" id="UP001472677">
    <property type="component" value="Unassembled WGS sequence"/>
</dbReference>
<keyword evidence="2" id="KW-1185">Reference proteome</keyword>
<comment type="caution">
    <text evidence="1">The sequence shown here is derived from an EMBL/GenBank/DDBJ whole genome shotgun (WGS) entry which is preliminary data.</text>
</comment>
<evidence type="ECO:0000313" key="1">
    <source>
        <dbReference type="EMBL" id="KAK8580584.1"/>
    </source>
</evidence>
<dbReference type="EMBL" id="JBBPBM010000006">
    <property type="protein sequence ID" value="KAK8580584.1"/>
    <property type="molecule type" value="Genomic_DNA"/>
</dbReference>
<protein>
    <submittedName>
        <fullName evidence="1">Uncharacterized protein</fullName>
    </submittedName>
</protein>
<proteinExistence type="predicted"/>
<name>A0ABR2FIM5_9ROSI</name>
<gene>
    <name evidence="1" type="ORF">V6N12_070847</name>
</gene>
<accession>A0ABR2FIM5</accession>
<sequence>MYLLRRRLSVTLWSRSSISLSVNILPWELKKALLRTGGRPKCTLRIIKVEFRYIEKLLEETVRHRFRNHLNLNRRWVRQIRRTLQYEAVDLPIVVFMALDNIVEEFKLIEAQVKPDWQSGKSLTPGMKMGHELGKGRSWASLDLDDHPNY</sequence>